<dbReference type="Proteomes" id="UP001501427">
    <property type="component" value="Unassembled WGS sequence"/>
</dbReference>
<protein>
    <submittedName>
        <fullName evidence="3">TIGR03084 family metal-binding protein</fullName>
    </submittedName>
    <submittedName>
        <fullName evidence="4">Uncharacterized protein (TIGR03084 family)</fullName>
    </submittedName>
</protein>
<dbReference type="Pfam" id="PF08608">
    <property type="entry name" value="Wyosine_form"/>
    <property type="match status" value="1"/>
</dbReference>
<dbReference type="SUPFAM" id="SSF109854">
    <property type="entry name" value="DinB/YfiT-like putative metalloenzymes"/>
    <property type="match status" value="1"/>
</dbReference>
<dbReference type="InterPro" id="IPR017517">
    <property type="entry name" value="Maleyloyr_isom"/>
</dbReference>
<dbReference type="InterPro" id="IPR013917">
    <property type="entry name" value="tRNA_wybutosine-synth"/>
</dbReference>
<evidence type="ECO:0000313" key="4">
    <source>
        <dbReference type="EMBL" id="MBB4772429.1"/>
    </source>
</evidence>
<dbReference type="NCBIfam" id="TIGR03083">
    <property type="entry name" value="maleylpyruvate isomerase family mycothiol-dependent enzyme"/>
    <property type="match status" value="1"/>
</dbReference>
<reference evidence="3" key="4">
    <citation type="submission" date="2023-12" db="EMBL/GenBank/DDBJ databases">
        <authorList>
            <person name="Sun Q."/>
            <person name="Inoue M."/>
        </authorList>
    </citation>
    <scope>NUCLEOTIDE SEQUENCE</scope>
    <source>
        <strain evidence="3">JCM 10667</strain>
    </source>
</reference>
<sequence length="266" mass="28930">MNDVFADLATETELVDRMVAALDERQWALETPAPGWTIAKQVAHLSFVFRLAGLAASDPDTFTALTSNIDDFNAAVNGALEGYPLDSPAELLARWRQESAEAVRALTDLPEGAIVPWLVRPLPATVLACAGMMELFAHGQDIADTLRIRPERTDRIGHVVIFATLTWDFGYLSRGLPTPPVQLRYEITAPSGEVWEYGPADSAERVTGPAVDFALLVTRRRHRADLAVTATGAEADRWLDIAQAYRGPAGEGRAPGQFDHLKTLAG</sequence>
<accession>A0A7W7MW36</accession>
<dbReference type="Gene3D" id="1.20.120.450">
    <property type="entry name" value="dinb family like domain"/>
    <property type="match status" value="1"/>
</dbReference>
<reference evidence="4 5" key="3">
    <citation type="submission" date="2020-08" db="EMBL/GenBank/DDBJ databases">
        <title>Sequencing the genomes of 1000 actinobacteria strains.</title>
        <authorList>
            <person name="Klenk H.-P."/>
        </authorList>
    </citation>
    <scope>NUCLEOTIDE SEQUENCE [LARGE SCALE GENOMIC DNA]</scope>
    <source>
        <strain evidence="4 5">DSM 44772</strain>
    </source>
</reference>
<dbReference type="InterPro" id="IPR017518">
    <property type="entry name" value="CHP03084"/>
</dbReference>
<dbReference type="EMBL" id="BAAAHD010000002">
    <property type="protein sequence ID" value="GAA0546901.1"/>
    <property type="molecule type" value="Genomic_DNA"/>
</dbReference>
<name>A0A7W7MW36_9ACTN</name>
<reference evidence="3" key="1">
    <citation type="journal article" date="2014" name="Int. J. Syst. Evol. Microbiol.">
        <title>Complete genome of a new Firmicutes species belonging to the dominant human colonic microbiota ('Ruminococcus bicirculans') reveals two chromosomes and a selective capacity to utilize plant glucans.</title>
        <authorList>
            <consortium name="NISC Comparative Sequencing Program"/>
            <person name="Wegmann U."/>
            <person name="Louis P."/>
            <person name="Goesmann A."/>
            <person name="Henrissat B."/>
            <person name="Duncan S.H."/>
            <person name="Flint H.J."/>
        </authorList>
    </citation>
    <scope>NUCLEOTIDE SEQUENCE</scope>
    <source>
        <strain evidence="3">JCM 10667</strain>
    </source>
</reference>
<evidence type="ECO:0000313" key="6">
    <source>
        <dbReference type="Proteomes" id="UP001501427"/>
    </source>
</evidence>
<evidence type="ECO:0000259" key="1">
    <source>
        <dbReference type="Pfam" id="PF08608"/>
    </source>
</evidence>
<gene>
    <name evidence="4" type="ORF">F4557_000847</name>
    <name evidence="3" type="ORF">GCM10009546_06200</name>
</gene>
<proteinExistence type="predicted"/>
<dbReference type="RefSeq" id="WP_184879855.1">
    <property type="nucleotide sequence ID" value="NZ_BAAAHD010000002.1"/>
</dbReference>
<dbReference type="Proteomes" id="UP000549343">
    <property type="component" value="Unassembled WGS sequence"/>
</dbReference>
<reference evidence="6" key="2">
    <citation type="journal article" date="2019" name="Int. J. Syst. Evol. Microbiol.">
        <title>The Global Catalogue of Microorganisms (GCM) 10K type strain sequencing project: providing services to taxonomists for standard genome sequencing and annotation.</title>
        <authorList>
            <consortium name="The Broad Institute Genomics Platform"/>
            <consortium name="The Broad Institute Genome Sequencing Center for Infectious Disease"/>
            <person name="Wu L."/>
            <person name="Ma J."/>
        </authorList>
    </citation>
    <scope>NUCLEOTIDE SEQUENCE [LARGE SCALE GENOMIC DNA]</scope>
    <source>
        <strain evidence="6">JCM 10667</strain>
    </source>
</reference>
<feature type="domain" description="tRNA wybutosine-synthesis" evidence="1">
    <location>
        <begin position="186"/>
        <end position="229"/>
    </location>
</feature>
<dbReference type="GO" id="GO:0046872">
    <property type="term" value="F:metal ion binding"/>
    <property type="evidence" value="ECO:0007669"/>
    <property type="project" value="InterPro"/>
</dbReference>
<keyword evidence="6" id="KW-1185">Reference proteome</keyword>
<dbReference type="Pfam" id="PF11716">
    <property type="entry name" value="MDMPI_N"/>
    <property type="match status" value="1"/>
</dbReference>
<dbReference type="InterPro" id="IPR024344">
    <property type="entry name" value="MDMPI_metal-binding"/>
</dbReference>
<dbReference type="InterPro" id="IPR034660">
    <property type="entry name" value="DinB/YfiT-like"/>
</dbReference>
<organism evidence="4 5">
    <name type="scientific">Actinomadura livida</name>
    <dbReference type="NCBI Taxonomy" id="79909"/>
    <lineage>
        <taxon>Bacteria</taxon>
        <taxon>Bacillati</taxon>
        <taxon>Actinomycetota</taxon>
        <taxon>Actinomycetes</taxon>
        <taxon>Streptosporangiales</taxon>
        <taxon>Thermomonosporaceae</taxon>
        <taxon>Actinomadura</taxon>
    </lineage>
</organism>
<evidence type="ECO:0000313" key="3">
    <source>
        <dbReference type="EMBL" id="GAA0546901.1"/>
    </source>
</evidence>
<evidence type="ECO:0000259" key="2">
    <source>
        <dbReference type="Pfam" id="PF11716"/>
    </source>
</evidence>
<dbReference type="EMBL" id="JACHMV010000001">
    <property type="protein sequence ID" value="MBB4772429.1"/>
    <property type="molecule type" value="Genomic_DNA"/>
</dbReference>
<evidence type="ECO:0000313" key="5">
    <source>
        <dbReference type="Proteomes" id="UP000549343"/>
    </source>
</evidence>
<comment type="caution">
    <text evidence="4">The sequence shown here is derived from an EMBL/GenBank/DDBJ whole genome shotgun (WGS) entry which is preliminary data.</text>
</comment>
<dbReference type="NCBIfam" id="TIGR03084">
    <property type="entry name" value="TIGR03084 family metal-binding protein"/>
    <property type="match status" value="1"/>
</dbReference>
<feature type="domain" description="Mycothiol-dependent maleylpyruvate isomerase metal-binding" evidence="2">
    <location>
        <begin position="9"/>
        <end position="143"/>
    </location>
</feature>
<dbReference type="AlphaFoldDB" id="A0A7W7MW36"/>